<dbReference type="EMBL" id="CAADRA010006240">
    <property type="protein sequence ID" value="VFT94410.1"/>
    <property type="molecule type" value="Genomic_DNA"/>
</dbReference>
<dbReference type="EMBL" id="VJMH01006219">
    <property type="protein sequence ID" value="KAF0691047.1"/>
    <property type="molecule type" value="Genomic_DNA"/>
</dbReference>
<reference evidence="2" key="2">
    <citation type="submission" date="2019-06" db="EMBL/GenBank/DDBJ databases">
        <title>Genomics analysis of Aphanomyces spp. identifies a new class of oomycete effector associated with host adaptation.</title>
        <authorList>
            <person name="Gaulin E."/>
        </authorList>
    </citation>
    <scope>NUCLEOTIDE SEQUENCE</scope>
    <source>
        <strain evidence="2">CBS 578.67</strain>
    </source>
</reference>
<evidence type="ECO:0000313" key="3">
    <source>
        <dbReference type="EMBL" id="VFT94410.1"/>
    </source>
</evidence>
<evidence type="ECO:0000313" key="2">
    <source>
        <dbReference type="EMBL" id="KAF0691047.1"/>
    </source>
</evidence>
<dbReference type="Proteomes" id="UP000332933">
    <property type="component" value="Unassembled WGS sequence"/>
</dbReference>
<evidence type="ECO:0000256" key="1">
    <source>
        <dbReference type="SAM" id="MobiDB-lite"/>
    </source>
</evidence>
<organism evidence="3 4">
    <name type="scientific">Aphanomyces stellatus</name>
    <dbReference type="NCBI Taxonomy" id="120398"/>
    <lineage>
        <taxon>Eukaryota</taxon>
        <taxon>Sar</taxon>
        <taxon>Stramenopiles</taxon>
        <taxon>Oomycota</taxon>
        <taxon>Saprolegniomycetes</taxon>
        <taxon>Saprolegniales</taxon>
        <taxon>Verrucalvaceae</taxon>
        <taxon>Aphanomyces</taxon>
    </lineage>
</organism>
<feature type="region of interest" description="Disordered" evidence="1">
    <location>
        <begin position="984"/>
        <end position="1113"/>
    </location>
</feature>
<feature type="region of interest" description="Disordered" evidence="1">
    <location>
        <begin position="1200"/>
        <end position="1233"/>
    </location>
</feature>
<gene>
    <name evidence="3" type="primary">Aste57867_17659</name>
    <name evidence="2" type="ORF">As57867_017598</name>
    <name evidence="3" type="ORF">ASTE57867_17659</name>
</gene>
<feature type="compositionally biased region" description="Pro residues" evidence="1">
    <location>
        <begin position="1024"/>
        <end position="1033"/>
    </location>
</feature>
<protein>
    <submittedName>
        <fullName evidence="3">Aste57867_17659 protein</fullName>
    </submittedName>
</protein>
<accession>A0A485L8B5</accession>
<dbReference type="OrthoDB" id="76681at2759"/>
<reference evidence="3 4" key="1">
    <citation type="submission" date="2019-03" db="EMBL/GenBank/DDBJ databases">
        <authorList>
            <person name="Gaulin E."/>
            <person name="Dumas B."/>
        </authorList>
    </citation>
    <scope>NUCLEOTIDE SEQUENCE [LARGE SCALE GENOMIC DNA]</scope>
    <source>
        <strain evidence="3">CBS 568.67</strain>
    </source>
</reference>
<evidence type="ECO:0000313" key="4">
    <source>
        <dbReference type="Proteomes" id="UP000332933"/>
    </source>
</evidence>
<keyword evidence="4" id="KW-1185">Reference proteome</keyword>
<sequence>MGLNDPPIDAALIEKQLALLAHLGILDDGDSPHEHRHQPILLRGEHEQLVTRPSSRCKVTNTAPLQSKKIPTLEQAHHDGVVETRSPMVSTALVPCVQANSHNRSSKATRRDALADPFRLWRHFAADSRQLGIAARVHDSRLRTAFFAQWKCFTARQRNHTMHEDAMQIWRLHQHLHRWQDACVLPRRQRQWDTKHRRRLLARALLQRKFVRWKDFWGTRATHHDAARRLSDMARRHQRHRVMLLLARNRWMCRRERRACASPFAQWRAAAATRIDRRLYEAETIESMQQFHAHATVRAWIVFVTRRRESESRRRHAINHVKSTFFHAWRRTLAENRLRRVHRGVLVARVIRAWRQMHEATLLLKLWQQHWHLHLAQSCLQSWHAHTQTRVRRAIAAVALEDWRLERSIAHWHTRALRSHDRTIKHHRASTVHVTRLLSRVFRALAIAAEIQYSRVRQATHLHRKHVQRRVLHAFARTAQVERLSRVQTKCAARHRRHHVTTHVLTAWIFYVAHRRRRNAWLTVADAFLARQRMAAGVARLWQCRQQDKDDRVARREARRQHARGLKRACVRHWVAVVRATQDRTRLVHLFWARHCPVHHWFRRWTDAIRDAHDAALADAYADAIRRRRCWRHWVHAILATQACRQLQARRHHRWLSRATDQWQAFATRRCIHHNQVVLADALSTRLCMSSHFRGWLVLTRTRRRVAAHAAVVVDLHHMCLTVRMLMTWRAQWLLEQRVQAHRAHVDCRTHRRLFRAWRRWSQRHHYVAALESMHVERRKTQQLVASWSQWRQYQVQARQKALAEWNHRRRVARPCFHHWRGVTVLQLLMQRWAIYARHRAASHTVTGTIVRQFREDKTVAHVFRRWCCFVDGVVIWRHELMTAKHACLVDVKATVRARKLAEMYRLYACFHAFAVRALRNRRAADWFQLRHRGLRCLRAWWKVVLVQTQTKLLRDTQAMKKVAGGLPAAAMMTTYAARQPAKATSAARVANPAHDGRHTGGQTARQRVQPIPAAPSPAKRPVKTPPKEPPPVQVAKSTSRGRKPMAVSAPVKEAPACVTPNEPRSSTSIEAPPPCDLPLEFLATTPTRDNTDESLDTRNDQQRQSLPLPPPVELELLEPPESPRQLLSIATTPTRIQLSPVSSALDQLAMISVHSHDGEGTRGVGLESFPLCSMQLEQPHESLQRSPVRDLMALANAQQDPRSTPFESSLARLPPSPQRHRDNIMPPPPLRPHLPPVIPPTPQVTWNEDVIACYERYVSANTTSNLSPLGHCALQLLDIVRSLGWLYNALLFRESKRFVTEALGDASSPPPKTTSVDVTIFCKYLDLVANHRHELRVDVWTKDQANHLRAVDADYDTMPALAGCAHLKWLLCFHPPRCLGGEDGGMPEGMRNAQVVCLVEKHRKFLRSLFVLPSSTKITTPRTPQSFDQLRLGPDDFVLICKTCNVFPMFFTRRELIGHFERSSSGPSGDLTFPEFIECLFRCSERFFAACTDGNSIIGPAEKFQALLHAMDGHGSILQKNSVVDPVAQAESLARVQRSVQLATPSPTARRRQPPPPPRSPKASDYVHQPSPLDQVYRPTPRVDVPILEKALRNAQLKFLRGKYPTTQS</sequence>
<name>A0A485L8B5_9STRA</name>
<feature type="compositionally biased region" description="Basic and acidic residues" evidence="1">
    <location>
        <begin position="1090"/>
        <end position="1102"/>
    </location>
</feature>
<proteinExistence type="predicted"/>
<feature type="region of interest" description="Disordered" evidence="1">
    <location>
        <begin position="1541"/>
        <end position="1581"/>
    </location>
</feature>